<evidence type="ECO:0000256" key="4">
    <source>
        <dbReference type="ARBA" id="ARBA00023027"/>
    </source>
</evidence>
<evidence type="ECO:0000256" key="3">
    <source>
        <dbReference type="ARBA" id="ARBA00022705"/>
    </source>
</evidence>
<gene>
    <name evidence="8" type="ORF">ALEPTO_LOCUS8695</name>
</gene>
<proteinExistence type="predicted"/>
<dbReference type="Gene3D" id="1.10.150.20">
    <property type="entry name" value="5' to 3' exonuclease, C-terminal subdomain"/>
    <property type="match status" value="1"/>
</dbReference>
<dbReference type="InterPro" id="IPR012340">
    <property type="entry name" value="NA-bd_OB-fold"/>
</dbReference>
<dbReference type="SMART" id="SM00532">
    <property type="entry name" value="LIGANc"/>
    <property type="match status" value="1"/>
</dbReference>
<keyword evidence="3" id="KW-0235">DNA replication</keyword>
<dbReference type="OrthoDB" id="446168at2759"/>
<dbReference type="Gene3D" id="2.40.50.140">
    <property type="entry name" value="Nucleic acid-binding proteins"/>
    <property type="match status" value="1"/>
</dbReference>
<keyword evidence="2" id="KW-0436">Ligase</keyword>
<dbReference type="GO" id="GO:0003911">
    <property type="term" value="F:DNA ligase (NAD+) activity"/>
    <property type="evidence" value="ECO:0007669"/>
    <property type="project" value="InterPro"/>
</dbReference>
<keyword evidence="6" id="KW-1133">Transmembrane helix</keyword>
<evidence type="ECO:0000259" key="7">
    <source>
        <dbReference type="SMART" id="SM00532"/>
    </source>
</evidence>
<evidence type="ECO:0000256" key="6">
    <source>
        <dbReference type="SAM" id="Phobius"/>
    </source>
</evidence>
<organism evidence="8 9">
    <name type="scientific">Ambispora leptoticha</name>
    <dbReference type="NCBI Taxonomy" id="144679"/>
    <lineage>
        <taxon>Eukaryota</taxon>
        <taxon>Fungi</taxon>
        <taxon>Fungi incertae sedis</taxon>
        <taxon>Mucoromycota</taxon>
        <taxon>Glomeromycotina</taxon>
        <taxon>Glomeromycetes</taxon>
        <taxon>Archaeosporales</taxon>
        <taxon>Ambisporaceae</taxon>
        <taxon>Ambispora</taxon>
    </lineage>
</organism>
<comment type="catalytic activity">
    <reaction evidence="5">
        <text>NAD(+) + (deoxyribonucleotide)n-3'-hydroxyl + 5'-phospho-(deoxyribonucleotide)m = (deoxyribonucleotide)n+m + AMP + beta-nicotinamide D-nucleotide.</text>
        <dbReference type="EC" id="6.5.1.2"/>
    </reaction>
</comment>
<keyword evidence="6" id="KW-0472">Membrane</keyword>
<evidence type="ECO:0000313" key="8">
    <source>
        <dbReference type="EMBL" id="CAG8614221.1"/>
    </source>
</evidence>
<dbReference type="AlphaFoldDB" id="A0A9N9GLD4"/>
<evidence type="ECO:0000256" key="5">
    <source>
        <dbReference type="ARBA" id="ARBA00034005"/>
    </source>
</evidence>
<dbReference type="Gene3D" id="3.30.470.30">
    <property type="entry name" value="DNA ligase/mRNA capping enzyme"/>
    <property type="match status" value="2"/>
</dbReference>
<dbReference type="InterPro" id="IPR013840">
    <property type="entry name" value="DNAligase_N"/>
</dbReference>
<dbReference type="Proteomes" id="UP000789508">
    <property type="component" value="Unassembled WGS sequence"/>
</dbReference>
<dbReference type="InterPro" id="IPR013839">
    <property type="entry name" value="DNAligase_adenylation"/>
</dbReference>
<name>A0A9N9GLD4_9GLOM</name>
<accession>A0A9N9GLD4</accession>
<feature type="domain" description="NAD-dependent DNA ligase N-terminal" evidence="7">
    <location>
        <begin position="97"/>
        <end position="432"/>
    </location>
</feature>
<sequence length="532" mass="60121">MSGEGEYLGIREVVPTALTNNNRGSNCSKCLKWADSLVDPDTAKVIKKKKDEMMETIETDLYSDRNKKGGLSGGLITLIVIGVVAIIGLVSFFLLRKVIPAGEELKEQDKGYSYFSLYEGTGGERKRRNMKSQPSIEDAVYDKHLKELRELEIQYNLVLPDSPTQKAGHPVSPKFRSVVRQIPMLSLDSVDNYESLLKFDERVKKILKTEEAIEYAFQVSTRGNGVIGEDITFNKELIKNIPFALKEVANCEVRGEVYMKKEEFYRLNEELKKSGNKLLANPRNAASGSLRTLIPLQGRNLHFFAYQLFNNDLPTQLTCLQELEKLGFSVSPDYQLFMSIEKVGKFIQKQEKNREKLDFESDAIAYKFPASVASSSIRDIYTEVSRNGRITYVAEIIPLNIGDEVVIKKAGDVIPQIVQVVNYLTHFASKNGLDIKGVSQKIIQKLYENNLLNRPTDFYQLYQKEKELLKLEGCKKKSVNNILNSIEESKKKSFPCLLTALGIPLFSSVKSQKLANFYPTLTSLLAAIEDEE</sequence>
<protein>
    <recommendedName>
        <fullName evidence="1">DNA ligase (NAD(+))</fullName>
        <ecNumber evidence="1">6.5.1.2</ecNumber>
    </recommendedName>
</protein>
<reference evidence="8" key="1">
    <citation type="submission" date="2021-06" db="EMBL/GenBank/DDBJ databases">
        <authorList>
            <person name="Kallberg Y."/>
            <person name="Tangrot J."/>
            <person name="Rosling A."/>
        </authorList>
    </citation>
    <scope>NUCLEOTIDE SEQUENCE</scope>
    <source>
        <strain evidence="8">FL130A</strain>
    </source>
</reference>
<comment type="caution">
    <text evidence="8">The sequence shown here is derived from an EMBL/GenBank/DDBJ whole genome shotgun (WGS) entry which is preliminary data.</text>
</comment>
<dbReference type="InterPro" id="IPR010994">
    <property type="entry name" value="RuvA_2-like"/>
</dbReference>
<keyword evidence="6" id="KW-0812">Transmembrane</keyword>
<evidence type="ECO:0000256" key="1">
    <source>
        <dbReference type="ARBA" id="ARBA00012722"/>
    </source>
</evidence>
<keyword evidence="9" id="KW-1185">Reference proteome</keyword>
<dbReference type="EC" id="6.5.1.2" evidence="1"/>
<dbReference type="SUPFAM" id="SSF50249">
    <property type="entry name" value="Nucleic acid-binding proteins"/>
    <property type="match status" value="1"/>
</dbReference>
<dbReference type="Gene3D" id="1.10.287.610">
    <property type="entry name" value="Helix hairpin bin"/>
    <property type="match status" value="1"/>
</dbReference>
<dbReference type="SUPFAM" id="SSF56091">
    <property type="entry name" value="DNA ligase/mRNA capping enzyme, catalytic domain"/>
    <property type="match status" value="1"/>
</dbReference>
<dbReference type="SUPFAM" id="SSF47781">
    <property type="entry name" value="RuvA domain 2-like"/>
    <property type="match status" value="1"/>
</dbReference>
<feature type="transmembrane region" description="Helical" evidence="6">
    <location>
        <begin position="75"/>
        <end position="95"/>
    </location>
</feature>
<keyword evidence="4" id="KW-0520">NAD</keyword>
<dbReference type="Pfam" id="PF01653">
    <property type="entry name" value="DNA_ligase_aden"/>
    <property type="match status" value="1"/>
</dbReference>
<evidence type="ECO:0000256" key="2">
    <source>
        <dbReference type="ARBA" id="ARBA00022598"/>
    </source>
</evidence>
<evidence type="ECO:0000313" key="9">
    <source>
        <dbReference type="Proteomes" id="UP000789508"/>
    </source>
</evidence>
<dbReference type="EMBL" id="CAJVPS010005342">
    <property type="protein sequence ID" value="CAG8614221.1"/>
    <property type="molecule type" value="Genomic_DNA"/>
</dbReference>